<dbReference type="Proteomes" id="UP001646141">
    <property type="component" value="Unassembled WGS sequence"/>
</dbReference>
<protein>
    <submittedName>
        <fullName evidence="6">LysR family transcriptional regulator</fullName>
    </submittedName>
</protein>
<keyword evidence="2" id="KW-0805">Transcription regulation</keyword>
<proteinExistence type="inferred from homology"/>
<dbReference type="PANTHER" id="PTHR30126:SF40">
    <property type="entry name" value="HTH-TYPE TRANSCRIPTIONAL REGULATOR GLTR"/>
    <property type="match status" value="1"/>
</dbReference>
<evidence type="ECO:0000256" key="4">
    <source>
        <dbReference type="ARBA" id="ARBA00023163"/>
    </source>
</evidence>
<evidence type="ECO:0000259" key="5">
    <source>
        <dbReference type="PROSITE" id="PS50931"/>
    </source>
</evidence>
<dbReference type="Pfam" id="PF00126">
    <property type="entry name" value="HTH_1"/>
    <property type="match status" value="1"/>
</dbReference>
<evidence type="ECO:0000256" key="3">
    <source>
        <dbReference type="ARBA" id="ARBA00023125"/>
    </source>
</evidence>
<dbReference type="InterPro" id="IPR005119">
    <property type="entry name" value="LysR_subst-bd"/>
</dbReference>
<evidence type="ECO:0000313" key="6">
    <source>
        <dbReference type="EMBL" id="MBL3689755.1"/>
    </source>
</evidence>
<evidence type="ECO:0000256" key="1">
    <source>
        <dbReference type="ARBA" id="ARBA00009437"/>
    </source>
</evidence>
<keyword evidence="4" id="KW-0804">Transcription</keyword>
<accession>A0ABS1SPB5</accession>
<dbReference type="Gene3D" id="1.10.10.10">
    <property type="entry name" value="Winged helix-like DNA-binding domain superfamily/Winged helix DNA-binding domain"/>
    <property type="match status" value="1"/>
</dbReference>
<dbReference type="Gene3D" id="3.40.190.290">
    <property type="match status" value="1"/>
</dbReference>
<keyword evidence="7" id="KW-1185">Reference proteome</keyword>
<dbReference type="SUPFAM" id="SSF53850">
    <property type="entry name" value="Periplasmic binding protein-like II"/>
    <property type="match status" value="1"/>
</dbReference>
<dbReference type="RefSeq" id="WP_202381766.1">
    <property type="nucleotide sequence ID" value="NZ_BAAAMA010000002.1"/>
</dbReference>
<name>A0ABS1SPB5_9MICO</name>
<dbReference type="SUPFAM" id="SSF46785">
    <property type="entry name" value="Winged helix' DNA-binding domain"/>
    <property type="match status" value="1"/>
</dbReference>
<evidence type="ECO:0000256" key="2">
    <source>
        <dbReference type="ARBA" id="ARBA00023015"/>
    </source>
</evidence>
<reference evidence="6 7" key="1">
    <citation type="submission" date="2018-09" db="EMBL/GenBank/DDBJ databases">
        <title>Comparative genomics of Leucobacter spp.</title>
        <authorList>
            <person name="Reis A.C."/>
            <person name="Kolvenbach B.A."/>
            <person name="Corvini P.F.X."/>
            <person name="Nunes O.C."/>
        </authorList>
    </citation>
    <scope>NUCLEOTIDE SEQUENCE [LARGE SCALE GENOMIC DNA]</scope>
    <source>
        <strain evidence="6 7">L-1</strain>
    </source>
</reference>
<comment type="caution">
    <text evidence="6">The sequence shown here is derived from an EMBL/GenBank/DDBJ whole genome shotgun (WGS) entry which is preliminary data.</text>
</comment>
<keyword evidence="3" id="KW-0238">DNA-binding</keyword>
<dbReference type="Pfam" id="PF03466">
    <property type="entry name" value="LysR_substrate"/>
    <property type="match status" value="1"/>
</dbReference>
<dbReference type="InterPro" id="IPR036390">
    <property type="entry name" value="WH_DNA-bd_sf"/>
</dbReference>
<dbReference type="InterPro" id="IPR036388">
    <property type="entry name" value="WH-like_DNA-bd_sf"/>
</dbReference>
<organism evidence="6 7">
    <name type="scientific">Leucobacter chromiireducens subsp. chromiireducens</name>
    <dbReference type="NCBI Taxonomy" id="660067"/>
    <lineage>
        <taxon>Bacteria</taxon>
        <taxon>Bacillati</taxon>
        <taxon>Actinomycetota</taxon>
        <taxon>Actinomycetes</taxon>
        <taxon>Micrococcales</taxon>
        <taxon>Microbacteriaceae</taxon>
        <taxon>Leucobacter</taxon>
    </lineage>
</organism>
<dbReference type="PANTHER" id="PTHR30126">
    <property type="entry name" value="HTH-TYPE TRANSCRIPTIONAL REGULATOR"/>
    <property type="match status" value="1"/>
</dbReference>
<sequence>MLNPIHLRTLVEVVQLGSFAGAANRLGYTASAVSQQMTALEQFVGVPLFERTARSAHPTEAARAMARAAAPVFADLDTILEAARTAHDDTSGEVSVVLYASLARATLARVYADPAFQQSGVRLRITVQDPSAAVRSLAAGDAPDIAFVYRYAGSGLAWPPAVHQVNLGPDPYRLIAPAAWQLDSALRERSPAEVLSELPWALHHPGTSDANVIEGVFRQAGVRARAMTHSDSFDVVLDLVAAGAASAFVPSVVARLAPPGVDTFDVPGLALSRDVHALVSPSAPGPSTRVVLAAVQRALEPDTNEPCEERAAD</sequence>
<dbReference type="EMBL" id="QYAD01000002">
    <property type="protein sequence ID" value="MBL3689755.1"/>
    <property type="molecule type" value="Genomic_DNA"/>
</dbReference>
<evidence type="ECO:0000313" key="7">
    <source>
        <dbReference type="Proteomes" id="UP001646141"/>
    </source>
</evidence>
<feature type="domain" description="HTH lysR-type" evidence="5">
    <location>
        <begin position="2"/>
        <end position="59"/>
    </location>
</feature>
<dbReference type="PROSITE" id="PS50931">
    <property type="entry name" value="HTH_LYSR"/>
    <property type="match status" value="1"/>
</dbReference>
<dbReference type="InterPro" id="IPR000847">
    <property type="entry name" value="LysR_HTH_N"/>
</dbReference>
<comment type="similarity">
    <text evidence="1">Belongs to the LysR transcriptional regulatory family.</text>
</comment>
<gene>
    <name evidence="6" type="ORF">D3226_07245</name>
</gene>